<name>A0A6C0B9P3_9ZZZZ</name>
<proteinExistence type="predicted"/>
<accession>A0A6C0B9P3</accession>
<reference evidence="1" key="1">
    <citation type="journal article" date="2020" name="Nature">
        <title>Giant virus diversity and host interactions through global metagenomics.</title>
        <authorList>
            <person name="Schulz F."/>
            <person name="Roux S."/>
            <person name="Paez-Espino D."/>
            <person name="Jungbluth S."/>
            <person name="Walsh D.A."/>
            <person name="Denef V.J."/>
            <person name="McMahon K.D."/>
            <person name="Konstantinidis K.T."/>
            <person name="Eloe-Fadrosh E.A."/>
            <person name="Kyrpides N.C."/>
            <person name="Woyke T."/>
        </authorList>
    </citation>
    <scope>NUCLEOTIDE SEQUENCE</scope>
    <source>
        <strain evidence="1">GVMAG-M-3300010158-55</strain>
    </source>
</reference>
<protein>
    <submittedName>
        <fullName evidence="1">Uncharacterized protein</fullName>
    </submittedName>
</protein>
<sequence>MQSYTKYCGTCCLLLLLLLVFTYLGKKQMQLKTSEPFVISTHDTSDVLLDKPTHFKFKHLSYKKSKNYKHKTHMSSYEQTNNNQPYIYPENGSIEFPELSGFY</sequence>
<organism evidence="1">
    <name type="scientific">viral metagenome</name>
    <dbReference type="NCBI Taxonomy" id="1070528"/>
    <lineage>
        <taxon>unclassified sequences</taxon>
        <taxon>metagenomes</taxon>
        <taxon>organismal metagenomes</taxon>
    </lineage>
</organism>
<dbReference type="EMBL" id="MN739094">
    <property type="protein sequence ID" value="QHS88218.1"/>
    <property type="molecule type" value="Genomic_DNA"/>
</dbReference>
<dbReference type="AlphaFoldDB" id="A0A6C0B9P3"/>
<evidence type="ECO:0000313" key="1">
    <source>
        <dbReference type="EMBL" id="QHS88218.1"/>
    </source>
</evidence>